<dbReference type="Proteomes" id="UP001422074">
    <property type="component" value="Unassembled WGS sequence"/>
</dbReference>
<dbReference type="PIRSF" id="PIRSF006060">
    <property type="entry name" value="AA_transporter"/>
    <property type="match status" value="1"/>
</dbReference>
<feature type="transmembrane region" description="Helical" evidence="6">
    <location>
        <begin position="465"/>
        <end position="485"/>
    </location>
</feature>
<feature type="transmembrane region" description="Helical" evidence="6">
    <location>
        <begin position="98"/>
        <end position="130"/>
    </location>
</feature>
<evidence type="ECO:0000256" key="3">
    <source>
        <dbReference type="ARBA" id="ARBA00022692"/>
    </source>
</evidence>
<feature type="transmembrane region" description="Helical" evidence="6">
    <location>
        <begin position="221"/>
        <end position="241"/>
    </location>
</feature>
<dbReference type="PANTHER" id="PTHR42770">
    <property type="entry name" value="AMINO ACID TRANSPORTER-RELATED"/>
    <property type="match status" value="1"/>
</dbReference>
<organism evidence="7 8">
    <name type="scientific">Sinomonas halotolerans</name>
    <dbReference type="NCBI Taxonomy" id="1644133"/>
    <lineage>
        <taxon>Bacteria</taxon>
        <taxon>Bacillati</taxon>
        <taxon>Actinomycetota</taxon>
        <taxon>Actinomycetes</taxon>
        <taxon>Micrococcales</taxon>
        <taxon>Micrococcaceae</taxon>
        <taxon>Sinomonas</taxon>
    </lineage>
</organism>
<evidence type="ECO:0000313" key="8">
    <source>
        <dbReference type="Proteomes" id="UP001422074"/>
    </source>
</evidence>
<feature type="transmembrane region" description="Helical" evidence="6">
    <location>
        <begin position="57"/>
        <end position="77"/>
    </location>
</feature>
<keyword evidence="5 6" id="KW-0472">Membrane</keyword>
<feature type="transmembrane region" description="Helical" evidence="6">
    <location>
        <begin position="150"/>
        <end position="168"/>
    </location>
</feature>
<name>A0ABU9WZ22_9MICC</name>
<dbReference type="RefSeq" id="WP_345884458.1">
    <property type="nucleotide sequence ID" value="NZ_JBDFRB010000005.1"/>
</dbReference>
<dbReference type="Gene3D" id="1.20.1740.10">
    <property type="entry name" value="Amino acid/polyamine transporter I"/>
    <property type="match status" value="1"/>
</dbReference>
<reference evidence="7 8" key="1">
    <citation type="submission" date="2024-05" db="EMBL/GenBank/DDBJ databases">
        <title>Sinomonas sp. nov., isolated from a waste landfill.</title>
        <authorList>
            <person name="Zhao Y."/>
        </authorList>
    </citation>
    <scope>NUCLEOTIDE SEQUENCE [LARGE SCALE GENOMIC DNA]</scope>
    <source>
        <strain evidence="7 8">CCTCC AB2014300</strain>
    </source>
</reference>
<dbReference type="PANTHER" id="PTHR42770:SF7">
    <property type="entry name" value="MEMBRANE PROTEIN"/>
    <property type="match status" value="1"/>
</dbReference>
<evidence type="ECO:0000256" key="5">
    <source>
        <dbReference type="ARBA" id="ARBA00023136"/>
    </source>
</evidence>
<feature type="transmembrane region" description="Helical" evidence="6">
    <location>
        <begin position="362"/>
        <end position="381"/>
    </location>
</feature>
<feature type="transmembrane region" description="Helical" evidence="6">
    <location>
        <begin position="180"/>
        <end position="201"/>
    </location>
</feature>
<dbReference type="EMBL" id="JBDFRB010000005">
    <property type="protein sequence ID" value="MEN2744441.1"/>
    <property type="molecule type" value="Genomic_DNA"/>
</dbReference>
<dbReference type="InterPro" id="IPR002293">
    <property type="entry name" value="AA/rel_permease1"/>
</dbReference>
<dbReference type="Pfam" id="PF13520">
    <property type="entry name" value="AA_permease_2"/>
    <property type="match status" value="1"/>
</dbReference>
<evidence type="ECO:0000256" key="6">
    <source>
        <dbReference type="SAM" id="Phobius"/>
    </source>
</evidence>
<keyword evidence="3 6" id="KW-0812">Transmembrane</keyword>
<keyword evidence="8" id="KW-1185">Reference proteome</keyword>
<keyword evidence="2" id="KW-1003">Cell membrane</keyword>
<protein>
    <submittedName>
        <fullName evidence="7">APC family permease</fullName>
    </submittedName>
</protein>
<feature type="transmembrane region" description="Helical" evidence="6">
    <location>
        <begin position="393"/>
        <end position="415"/>
    </location>
</feature>
<evidence type="ECO:0000256" key="1">
    <source>
        <dbReference type="ARBA" id="ARBA00004651"/>
    </source>
</evidence>
<evidence type="ECO:0000256" key="4">
    <source>
        <dbReference type="ARBA" id="ARBA00022989"/>
    </source>
</evidence>
<proteinExistence type="predicted"/>
<gene>
    <name evidence="7" type="ORF">ABCQ75_07790</name>
</gene>
<comment type="caution">
    <text evidence="7">The sequence shown here is derived from an EMBL/GenBank/DDBJ whole genome shotgun (WGS) entry which is preliminary data.</text>
</comment>
<feature type="transmembrane region" description="Helical" evidence="6">
    <location>
        <begin position="25"/>
        <end position="45"/>
    </location>
</feature>
<feature type="transmembrane region" description="Helical" evidence="6">
    <location>
        <begin position="427"/>
        <end position="445"/>
    </location>
</feature>
<keyword evidence="4 6" id="KW-1133">Transmembrane helix</keyword>
<evidence type="ECO:0000256" key="2">
    <source>
        <dbReference type="ARBA" id="ARBA00022475"/>
    </source>
</evidence>
<sequence>MALHTTDVTVGKHELGGKGLRGGQIGLLAIIVMGVATVAPAYAITSSLGPTAGSVGLQVPVVLLLGFIPMFMVSLAYKELNAALPDSGTTFTWASKAFGPWVGWMGGWGFLAANIIVLSNLAGVAVDFFYLFLADVTGNAALADLAGDRLVNILTCLAFMAVAVWVSARGLETARNVQVVLLVFQVGVLVLYSGMAVAKAAGGASETSIPFDWSWFDVTRIPDFGAFAAGMSLSIFLFWGWDMCLTMNEETKGSHRTAGVGATVTAVVILAIYLATSIASLMFAGVGTEGLGLGNEEISENVLTSLAGPVMGPLAILLSLAVLTSSASSLQATMIGPARTFQAMSFYRALPEPLRRVDAKGVPRVAVLVAGGLSAAFYVVMRIVSENVLNDTIMALGMMVCFYYAVTAFACAWYFRRTWFASGRSTVMRLVLPLLGGIGLAVVFVQTAVDSIDPAFGSGSEIGGVGLVFIVGVGILALGAVLMLAHRAKDPAFFRGETVPLEAAAE</sequence>
<feature type="transmembrane region" description="Helical" evidence="6">
    <location>
        <begin position="262"/>
        <end position="286"/>
    </location>
</feature>
<comment type="subcellular location">
    <subcellularLocation>
        <location evidence="1">Cell membrane</location>
        <topology evidence="1">Multi-pass membrane protein</topology>
    </subcellularLocation>
</comment>
<accession>A0ABU9WZ22</accession>
<evidence type="ECO:0000313" key="7">
    <source>
        <dbReference type="EMBL" id="MEN2744441.1"/>
    </source>
</evidence>
<feature type="transmembrane region" description="Helical" evidence="6">
    <location>
        <begin position="306"/>
        <end position="324"/>
    </location>
</feature>
<dbReference type="InterPro" id="IPR050367">
    <property type="entry name" value="APC_superfamily"/>
</dbReference>